<reference evidence="1 2" key="1">
    <citation type="submission" date="2019-02" db="EMBL/GenBank/DDBJ databases">
        <title>Deep-cultivation of Planctomycetes and their phenomic and genomic characterization uncovers novel biology.</title>
        <authorList>
            <person name="Wiegand S."/>
            <person name="Jogler M."/>
            <person name="Boedeker C."/>
            <person name="Pinto D."/>
            <person name="Vollmers J."/>
            <person name="Rivas-Marin E."/>
            <person name="Kohn T."/>
            <person name="Peeters S.H."/>
            <person name="Heuer A."/>
            <person name="Rast P."/>
            <person name="Oberbeckmann S."/>
            <person name="Bunk B."/>
            <person name="Jeske O."/>
            <person name="Meyerdierks A."/>
            <person name="Storesund J.E."/>
            <person name="Kallscheuer N."/>
            <person name="Luecker S."/>
            <person name="Lage O.M."/>
            <person name="Pohl T."/>
            <person name="Merkel B.J."/>
            <person name="Hornburger P."/>
            <person name="Mueller R.-W."/>
            <person name="Bruemmer F."/>
            <person name="Labrenz M."/>
            <person name="Spormann A.M."/>
            <person name="Op Den Camp H."/>
            <person name="Overmann J."/>
            <person name="Amann R."/>
            <person name="Jetten M.S.M."/>
            <person name="Mascher T."/>
            <person name="Medema M.H."/>
            <person name="Devos D.P."/>
            <person name="Kaster A.-K."/>
            <person name="Ovreas L."/>
            <person name="Rohde M."/>
            <person name="Galperin M.Y."/>
            <person name="Jogler C."/>
        </authorList>
    </citation>
    <scope>NUCLEOTIDE SEQUENCE [LARGE SCALE GENOMIC DNA]</scope>
    <source>
        <strain evidence="1 2">Poly41</strain>
    </source>
</reference>
<evidence type="ECO:0000313" key="1">
    <source>
        <dbReference type="EMBL" id="TWU36107.1"/>
    </source>
</evidence>
<keyword evidence="2" id="KW-1185">Reference proteome</keyword>
<sequence length="39" mass="4414">MASGQTNADVVINEIFYNAPDDLEELELRDCPETRLTTE</sequence>
<evidence type="ECO:0000313" key="2">
    <source>
        <dbReference type="Proteomes" id="UP000319143"/>
    </source>
</evidence>
<name>A0A5C6DJM1_9BACT</name>
<dbReference type="AlphaFoldDB" id="A0A5C6DJM1"/>
<dbReference type="Proteomes" id="UP000319143">
    <property type="component" value="Unassembled WGS sequence"/>
</dbReference>
<comment type="caution">
    <text evidence="1">The sequence shown here is derived from an EMBL/GenBank/DDBJ whole genome shotgun (WGS) entry which is preliminary data.</text>
</comment>
<proteinExistence type="predicted"/>
<gene>
    <name evidence="1" type="ORF">Poly41_38600</name>
</gene>
<dbReference type="EMBL" id="SJPV01000006">
    <property type="protein sequence ID" value="TWU36107.1"/>
    <property type="molecule type" value="Genomic_DNA"/>
</dbReference>
<organism evidence="1 2">
    <name type="scientific">Novipirellula artificiosorum</name>
    <dbReference type="NCBI Taxonomy" id="2528016"/>
    <lineage>
        <taxon>Bacteria</taxon>
        <taxon>Pseudomonadati</taxon>
        <taxon>Planctomycetota</taxon>
        <taxon>Planctomycetia</taxon>
        <taxon>Pirellulales</taxon>
        <taxon>Pirellulaceae</taxon>
        <taxon>Novipirellula</taxon>
    </lineage>
</organism>
<protein>
    <submittedName>
        <fullName evidence="1">Uncharacterized protein</fullName>
    </submittedName>
</protein>
<accession>A0A5C6DJM1</accession>